<organism evidence="1">
    <name type="scientific">Arundo donax</name>
    <name type="common">Giant reed</name>
    <name type="synonym">Donax arundinaceus</name>
    <dbReference type="NCBI Taxonomy" id="35708"/>
    <lineage>
        <taxon>Eukaryota</taxon>
        <taxon>Viridiplantae</taxon>
        <taxon>Streptophyta</taxon>
        <taxon>Embryophyta</taxon>
        <taxon>Tracheophyta</taxon>
        <taxon>Spermatophyta</taxon>
        <taxon>Magnoliopsida</taxon>
        <taxon>Liliopsida</taxon>
        <taxon>Poales</taxon>
        <taxon>Poaceae</taxon>
        <taxon>PACMAD clade</taxon>
        <taxon>Arundinoideae</taxon>
        <taxon>Arundineae</taxon>
        <taxon>Arundo</taxon>
    </lineage>
</organism>
<proteinExistence type="predicted"/>
<protein>
    <submittedName>
        <fullName evidence="1">Uncharacterized protein</fullName>
    </submittedName>
</protein>
<sequence length="46" mass="5217">MGFTQYNADWACTYAGGRCKLPKKIFKGKDERNKRGGKNMCSQQEA</sequence>
<dbReference type="EMBL" id="GBRH01239278">
    <property type="protein sequence ID" value="JAD58617.1"/>
    <property type="molecule type" value="Transcribed_RNA"/>
</dbReference>
<name>A0A0A9BH82_ARUDO</name>
<accession>A0A0A9BH82</accession>
<evidence type="ECO:0000313" key="1">
    <source>
        <dbReference type="EMBL" id="JAD58617.1"/>
    </source>
</evidence>
<dbReference type="AlphaFoldDB" id="A0A0A9BH82"/>
<reference evidence="1" key="2">
    <citation type="journal article" date="2015" name="Data Brief">
        <title>Shoot transcriptome of the giant reed, Arundo donax.</title>
        <authorList>
            <person name="Barrero R.A."/>
            <person name="Guerrero F.D."/>
            <person name="Moolhuijzen P."/>
            <person name="Goolsby J.A."/>
            <person name="Tidwell J."/>
            <person name="Bellgard S.E."/>
            <person name="Bellgard M.I."/>
        </authorList>
    </citation>
    <scope>NUCLEOTIDE SEQUENCE</scope>
    <source>
        <tissue evidence="1">Shoot tissue taken approximately 20 cm above the soil surface</tissue>
    </source>
</reference>
<reference evidence="1" key="1">
    <citation type="submission" date="2014-09" db="EMBL/GenBank/DDBJ databases">
        <authorList>
            <person name="Magalhaes I.L.F."/>
            <person name="Oliveira U."/>
            <person name="Santos F.R."/>
            <person name="Vidigal T.H.D.A."/>
            <person name="Brescovit A.D."/>
            <person name="Santos A.J."/>
        </authorList>
    </citation>
    <scope>NUCLEOTIDE SEQUENCE</scope>
    <source>
        <tissue evidence="1">Shoot tissue taken approximately 20 cm above the soil surface</tissue>
    </source>
</reference>